<dbReference type="SUPFAM" id="SSF103190">
    <property type="entry name" value="Sensory domain-like"/>
    <property type="match status" value="1"/>
</dbReference>
<gene>
    <name evidence="13" type="ORF">EV210_108239</name>
</gene>
<evidence type="ECO:0000256" key="4">
    <source>
        <dbReference type="ARBA" id="ARBA00022692"/>
    </source>
</evidence>
<dbReference type="Gene3D" id="1.10.287.950">
    <property type="entry name" value="Methyl-accepting chemotaxis protein"/>
    <property type="match status" value="1"/>
</dbReference>
<comment type="caution">
    <text evidence="13">The sequence shown here is derived from an EMBL/GenBank/DDBJ whole genome shotgun (WGS) entry which is preliminary data.</text>
</comment>
<keyword evidence="6 10" id="KW-0472">Membrane</keyword>
<dbReference type="CDD" id="cd06225">
    <property type="entry name" value="HAMP"/>
    <property type="match status" value="1"/>
</dbReference>
<dbReference type="Pfam" id="PF02743">
    <property type="entry name" value="dCache_1"/>
    <property type="match status" value="1"/>
</dbReference>
<reference evidence="13 14" key="1">
    <citation type="submission" date="2019-03" db="EMBL/GenBank/DDBJ databases">
        <title>Genomic Encyclopedia of Type Strains, Phase IV (KMG-IV): sequencing the most valuable type-strain genomes for metagenomic binning, comparative biology and taxonomic classification.</title>
        <authorList>
            <person name="Goeker M."/>
        </authorList>
    </citation>
    <scope>NUCLEOTIDE SEQUENCE [LARGE SCALE GENOMIC DNA]</scope>
    <source>
        <strain evidence="13 14">DSM 15969</strain>
    </source>
</reference>
<organism evidence="13 14">
    <name type="scientific">Anaerospora hongkongensis</name>
    <dbReference type="NCBI Taxonomy" id="244830"/>
    <lineage>
        <taxon>Bacteria</taxon>
        <taxon>Bacillati</taxon>
        <taxon>Bacillota</taxon>
        <taxon>Negativicutes</taxon>
        <taxon>Selenomonadales</taxon>
        <taxon>Sporomusaceae</taxon>
        <taxon>Anaerospora</taxon>
    </lineage>
</organism>
<dbReference type="EMBL" id="SLUI01000008">
    <property type="protein sequence ID" value="TCL36584.1"/>
    <property type="molecule type" value="Genomic_DNA"/>
</dbReference>
<dbReference type="SMART" id="SM00283">
    <property type="entry name" value="MA"/>
    <property type="match status" value="1"/>
</dbReference>
<evidence type="ECO:0000259" key="12">
    <source>
        <dbReference type="PROSITE" id="PS50885"/>
    </source>
</evidence>
<feature type="transmembrane region" description="Helical" evidence="10">
    <location>
        <begin position="276"/>
        <end position="297"/>
    </location>
</feature>
<keyword evidence="14" id="KW-1185">Reference proteome</keyword>
<dbReference type="InterPro" id="IPR033479">
    <property type="entry name" value="dCache_1"/>
</dbReference>
<dbReference type="PROSITE" id="PS50111">
    <property type="entry name" value="CHEMOTAXIS_TRANSDUC_2"/>
    <property type="match status" value="1"/>
</dbReference>
<keyword evidence="2" id="KW-1003">Cell membrane</keyword>
<dbReference type="Gene3D" id="6.10.340.10">
    <property type="match status" value="1"/>
</dbReference>
<dbReference type="Pfam" id="PF00672">
    <property type="entry name" value="HAMP"/>
    <property type="match status" value="1"/>
</dbReference>
<evidence type="ECO:0000256" key="3">
    <source>
        <dbReference type="ARBA" id="ARBA00022500"/>
    </source>
</evidence>
<dbReference type="GO" id="GO:0007165">
    <property type="term" value="P:signal transduction"/>
    <property type="evidence" value="ECO:0007669"/>
    <property type="project" value="UniProtKB-KW"/>
</dbReference>
<dbReference type="SMART" id="SM00304">
    <property type="entry name" value="HAMP"/>
    <property type="match status" value="1"/>
</dbReference>
<evidence type="ECO:0000256" key="5">
    <source>
        <dbReference type="ARBA" id="ARBA00022989"/>
    </source>
</evidence>
<keyword evidence="5 10" id="KW-1133">Transmembrane helix</keyword>
<dbReference type="GO" id="GO:0006935">
    <property type="term" value="P:chemotaxis"/>
    <property type="evidence" value="ECO:0007669"/>
    <property type="project" value="UniProtKB-KW"/>
</dbReference>
<evidence type="ECO:0000256" key="6">
    <source>
        <dbReference type="ARBA" id="ARBA00023136"/>
    </source>
</evidence>
<dbReference type="GO" id="GO:0005886">
    <property type="term" value="C:plasma membrane"/>
    <property type="evidence" value="ECO:0007669"/>
    <property type="project" value="UniProtKB-SubCell"/>
</dbReference>
<dbReference type="RefSeq" id="WP_132081461.1">
    <property type="nucleotide sequence ID" value="NZ_SLUI01000008.1"/>
</dbReference>
<dbReference type="PANTHER" id="PTHR32089">
    <property type="entry name" value="METHYL-ACCEPTING CHEMOTAXIS PROTEIN MCPB"/>
    <property type="match status" value="1"/>
</dbReference>
<dbReference type="Proteomes" id="UP000295063">
    <property type="component" value="Unassembled WGS sequence"/>
</dbReference>
<dbReference type="OrthoDB" id="136416at2"/>
<evidence type="ECO:0000256" key="7">
    <source>
        <dbReference type="ARBA" id="ARBA00023224"/>
    </source>
</evidence>
<dbReference type="SUPFAM" id="SSF58104">
    <property type="entry name" value="Methyl-accepting chemotaxis protein (MCP) signaling domain"/>
    <property type="match status" value="1"/>
</dbReference>
<keyword evidence="3" id="KW-0145">Chemotaxis</keyword>
<name>A0A4R1PXN3_9FIRM</name>
<protein>
    <submittedName>
        <fullName evidence="13">Methyl-accepting chemotaxis protein</fullName>
    </submittedName>
</protein>
<dbReference type="PANTHER" id="PTHR32089:SF112">
    <property type="entry name" value="LYSOZYME-LIKE PROTEIN-RELATED"/>
    <property type="match status" value="1"/>
</dbReference>
<evidence type="ECO:0000313" key="13">
    <source>
        <dbReference type="EMBL" id="TCL36584.1"/>
    </source>
</evidence>
<comment type="subcellular location">
    <subcellularLocation>
        <location evidence="1">Cell membrane</location>
        <topology evidence="1">Multi-pass membrane protein</topology>
    </subcellularLocation>
</comment>
<dbReference type="InterPro" id="IPR003660">
    <property type="entry name" value="HAMP_dom"/>
</dbReference>
<dbReference type="Gene3D" id="3.30.450.20">
    <property type="entry name" value="PAS domain"/>
    <property type="match status" value="1"/>
</dbReference>
<proteinExistence type="inferred from homology"/>
<keyword evidence="4 10" id="KW-0812">Transmembrane</keyword>
<dbReference type="AlphaFoldDB" id="A0A4R1PXN3"/>
<sequence>MFKNTSLQFRLVALFILFAILPASAGGVVSLYMNITSAREDMAHDNGMLANQLGSEIKRMLDDSQGLVEALAASPTTQSMDGGSVTDMIIAAQQRNPQFELFFVMDATGMQIARTSGKLANRGDRPYFLEAVKGNTYFTDTYISAFTNAPTVTISTPIRNKSGAVIGVFAADISLKALADIVSKVKIGETGYLDIVDNKGTVIYNPVNDRVINKESFASLDYVKQVMQGKAGYMEAVSSRGDNTIASFSPIAKYGWGVVIYQPVSEAYKTLISTTMIVLVVVILAVVAAGLTAFYIARNITRPLQNLVNVSRAVAQGDLTQSVAVGGISEVRNLAVAFEQMTAALRQIIIQTRNTADSVAAAAEELAASSGEVGKASEEVAIAIQQVSEGATRQVALSGNSTVAITGMVTNTSETTAAAQAVALASSKSEQAAEWGKGQIHDAVDRIEQIRQQVDQAAAMIYALGDKSRQIGQIVDLITNIAGQTNLLALNAAIEAARAGEQGRGFAVVAEEVRKLAEQSQDAAKEIAAIIGAIQQETAVAVNAMDSGSKEVAAGVQVVQSSGTAFQQIFDAIKNMHVQVEAIVSLAERQQKASDEVDQAVHGIADAARINAASAEQVAAASEEQNAAVQEIAASAASLAKAAGDLQEAVVKFHV</sequence>
<evidence type="ECO:0000256" key="10">
    <source>
        <dbReference type="SAM" id="Phobius"/>
    </source>
</evidence>
<feature type="domain" description="HAMP" evidence="12">
    <location>
        <begin position="298"/>
        <end position="350"/>
    </location>
</feature>
<evidence type="ECO:0000256" key="1">
    <source>
        <dbReference type="ARBA" id="ARBA00004651"/>
    </source>
</evidence>
<evidence type="ECO:0000256" key="8">
    <source>
        <dbReference type="ARBA" id="ARBA00029447"/>
    </source>
</evidence>
<comment type="similarity">
    <text evidence="8">Belongs to the methyl-accepting chemotaxis (MCP) protein family.</text>
</comment>
<dbReference type="CDD" id="cd12912">
    <property type="entry name" value="PDC2_MCP_like"/>
    <property type="match status" value="1"/>
</dbReference>
<dbReference type="InterPro" id="IPR004089">
    <property type="entry name" value="MCPsignal_dom"/>
</dbReference>
<evidence type="ECO:0000256" key="9">
    <source>
        <dbReference type="PROSITE-ProRule" id="PRU00284"/>
    </source>
</evidence>
<dbReference type="InterPro" id="IPR029151">
    <property type="entry name" value="Sensor-like_sf"/>
</dbReference>
<dbReference type="CDD" id="cd12914">
    <property type="entry name" value="PDC1_DGC_like"/>
    <property type="match status" value="1"/>
</dbReference>
<evidence type="ECO:0000313" key="14">
    <source>
        <dbReference type="Proteomes" id="UP000295063"/>
    </source>
</evidence>
<dbReference type="Pfam" id="PF00015">
    <property type="entry name" value="MCPsignal"/>
    <property type="match status" value="1"/>
</dbReference>
<keyword evidence="7 9" id="KW-0807">Transducer</keyword>
<feature type="domain" description="Methyl-accepting transducer" evidence="11">
    <location>
        <begin position="369"/>
        <end position="605"/>
    </location>
</feature>
<evidence type="ECO:0000259" key="11">
    <source>
        <dbReference type="PROSITE" id="PS50111"/>
    </source>
</evidence>
<dbReference type="PROSITE" id="PS50885">
    <property type="entry name" value="HAMP"/>
    <property type="match status" value="1"/>
</dbReference>
<evidence type="ECO:0000256" key="2">
    <source>
        <dbReference type="ARBA" id="ARBA00022475"/>
    </source>
</evidence>
<dbReference type="CDD" id="cd11386">
    <property type="entry name" value="MCP_signal"/>
    <property type="match status" value="1"/>
</dbReference>
<accession>A0A4R1PXN3</accession>